<comment type="subcellular location">
    <subcellularLocation>
        <location evidence="6">Cytoplasm</location>
    </subcellularLocation>
    <text evidence="6">May associate with membranes.</text>
</comment>
<protein>
    <recommendedName>
        <fullName evidence="6">GTPase HflX</fullName>
    </recommendedName>
    <alternativeName>
        <fullName evidence="6">GTP-binding protein HflX</fullName>
    </alternativeName>
</protein>
<dbReference type="GO" id="GO:0005525">
    <property type="term" value="F:GTP binding"/>
    <property type="evidence" value="ECO:0007669"/>
    <property type="project" value="UniProtKB-UniRule"/>
</dbReference>
<evidence type="ECO:0000313" key="11">
    <source>
        <dbReference type="EMBL" id="MSS01834.1"/>
    </source>
</evidence>
<feature type="domain" description="Hflx-type G" evidence="10">
    <location>
        <begin position="192"/>
        <end position="350"/>
    </location>
</feature>
<evidence type="ECO:0000256" key="4">
    <source>
        <dbReference type="ARBA" id="ARBA00022842"/>
    </source>
</evidence>
<keyword evidence="2 8" id="KW-0479">Metal-binding</keyword>
<dbReference type="NCBIfam" id="TIGR03156">
    <property type="entry name" value="GTP_HflX"/>
    <property type="match status" value="1"/>
</dbReference>
<organism evidence="11 12">
    <name type="scientific">Floccifex porci</name>
    <dbReference type="NCBI Taxonomy" id="2606629"/>
    <lineage>
        <taxon>Bacteria</taxon>
        <taxon>Bacillati</taxon>
        <taxon>Bacillota</taxon>
        <taxon>Erysipelotrichia</taxon>
        <taxon>Erysipelotrichales</taxon>
        <taxon>Erysipelotrichaceae</taxon>
        <taxon>Floccifex</taxon>
    </lineage>
</organism>
<reference evidence="11 12" key="1">
    <citation type="submission" date="2019-08" db="EMBL/GenBank/DDBJ databases">
        <title>In-depth cultivation of the pig gut microbiome towards novel bacterial diversity and tailored functional studies.</title>
        <authorList>
            <person name="Wylensek D."/>
            <person name="Hitch T.C.A."/>
            <person name="Clavel T."/>
        </authorList>
    </citation>
    <scope>NUCLEOTIDE SEQUENCE [LARGE SCALE GENOMIC DNA]</scope>
    <source>
        <strain evidence="11 12">LKV-178-WT-2G</strain>
    </source>
</reference>
<dbReference type="PANTHER" id="PTHR10229:SF4">
    <property type="entry name" value="GTPASE HFLX"/>
    <property type="match status" value="1"/>
</dbReference>
<dbReference type="CDD" id="cd01878">
    <property type="entry name" value="HflX"/>
    <property type="match status" value="1"/>
</dbReference>
<dbReference type="Gene3D" id="6.10.250.2860">
    <property type="match status" value="1"/>
</dbReference>
<dbReference type="InterPro" id="IPR030394">
    <property type="entry name" value="G_HFLX_dom"/>
</dbReference>
<dbReference type="GO" id="GO:0003924">
    <property type="term" value="F:GTPase activity"/>
    <property type="evidence" value="ECO:0007669"/>
    <property type="project" value="UniProtKB-UniRule"/>
</dbReference>
<dbReference type="InterPro" id="IPR027417">
    <property type="entry name" value="P-loop_NTPase"/>
</dbReference>
<dbReference type="AlphaFoldDB" id="A0A7X2T3Q5"/>
<feature type="binding site" evidence="7">
    <location>
        <begin position="310"/>
        <end position="313"/>
    </location>
    <ligand>
        <name>GTP</name>
        <dbReference type="ChEBI" id="CHEBI:37565"/>
    </ligand>
</feature>
<dbReference type="SUPFAM" id="SSF52540">
    <property type="entry name" value="P-loop containing nucleoside triphosphate hydrolases"/>
    <property type="match status" value="1"/>
</dbReference>
<dbReference type="Pfam" id="PF16360">
    <property type="entry name" value="GTP-bdg_M"/>
    <property type="match status" value="1"/>
</dbReference>
<dbReference type="Gene3D" id="3.40.50.11060">
    <property type="entry name" value="GTPase HflX, N-terminal domain"/>
    <property type="match status" value="1"/>
</dbReference>
<dbReference type="FunFam" id="3.40.50.11060:FF:000001">
    <property type="entry name" value="GTPase HflX"/>
    <property type="match status" value="1"/>
</dbReference>
<dbReference type="GO" id="GO:0043022">
    <property type="term" value="F:ribosome binding"/>
    <property type="evidence" value="ECO:0007669"/>
    <property type="project" value="TreeGrafter"/>
</dbReference>
<feature type="coiled-coil region" evidence="9">
    <location>
        <begin position="158"/>
        <end position="185"/>
    </location>
</feature>
<dbReference type="GO" id="GO:0005737">
    <property type="term" value="C:cytoplasm"/>
    <property type="evidence" value="ECO:0007669"/>
    <property type="project" value="UniProtKB-SubCell"/>
</dbReference>
<comment type="similarity">
    <text evidence="6">Belongs to the TRAFAC class OBG-HflX-like GTPase superfamily. HflX GTPase family.</text>
</comment>
<keyword evidence="3 6" id="KW-0547">Nucleotide-binding</keyword>
<feature type="binding site" evidence="7">
    <location>
        <begin position="330"/>
        <end position="332"/>
    </location>
    <ligand>
        <name>GTP</name>
        <dbReference type="ChEBI" id="CHEBI:37565"/>
    </ligand>
</feature>
<dbReference type="Pfam" id="PF13167">
    <property type="entry name" value="GTP-bdg_N"/>
    <property type="match status" value="1"/>
</dbReference>
<keyword evidence="5 6" id="KW-0342">GTP-binding</keyword>
<dbReference type="HAMAP" id="MF_00900">
    <property type="entry name" value="GTPase_HflX"/>
    <property type="match status" value="1"/>
</dbReference>
<dbReference type="PANTHER" id="PTHR10229">
    <property type="entry name" value="GTP-BINDING PROTEIN HFLX"/>
    <property type="match status" value="1"/>
</dbReference>
<evidence type="ECO:0000256" key="1">
    <source>
        <dbReference type="ARBA" id="ARBA00022490"/>
    </source>
</evidence>
<dbReference type="InterPro" id="IPR016496">
    <property type="entry name" value="GTPase_HflX"/>
</dbReference>
<comment type="cofactor">
    <cofactor evidence="8">
        <name>Mg(2+)</name>
        <dbReference type="ChEBI" id="CHEBI:18420"/>
    </cofactor>
</comment>
<evidence type="ECO:0000256" key="2">
    <source>
        <dbReference type="ARBA" id="ARBA00022723"/>
    </source>
</evidence>
<keyword evidence="4 8" id="KW-0460">Magnesium</keyword>
<dbReference type="PROSITE" id="PS51705">
    <property type="entry name" value="G_HFLX"/>
    <property type="match status" value="1"/>
</dbReference>
<dbReference type="PRINTS" id="PR00326">
    <property type="entry name" value="GTP1OBG"/>
</dbReference>
<keyword evidence="1 6" id="KW-0963">Cytoplasm</keyword>
<gene>
    <name evidence="6 11" type="primary">hflX</name>
    <name evidence="11" type="ORF">FYJ50_06955</name>
</gene>
<dbReference type="Gene3D" id="3.40.50.300">
    <property type="entry name" value="P-loop containing nucleotide triphosphate hydrolases"/>
    <property type="match status" value="1"/>
</dbReference>
<evidence type="ECO:0000256" key="5">
    <source>
        <dbReference type="ARBA" id="ARBA00023134"/>
    </source>
</evidence>
<feature type="binding site" evidence="8">
    <location>
        <position position="225"/>
    </location>
    <ligand>
        <name>Mg(2+)</name>
        <dbReference type="ChEBI" id="CHEBI:18420"/>
    </ligand>
</feature>
<dbReference type="InterPro" id="IPR032305">
    <property type="entry name" value="GTP-bd_M"/>
</dbReference>
<evidence type="ECO:0000313" key="12">
    <source>
        <dbReference type="Proteomes" id="UP000470082"/>
    </source>
</evidence>
<dbReference type="InterPro" id="IPR042108">
    <property type="entry name" value="GTPase_HflX_N_sf"/>
</dbReference>
<comment type="caution">
    <text evidence="11">The sequence shown here is derived from an EMBL/GenBank/DDBJ whole genome shotgun (WGS) entry which is preliminary data.</text>
</comment>
<comment type="subunit">
    <text evidence="6">Monomer. Associates with the 50S ribosomal subunit.</text>
</comment>
<dbReference type="InterPro" id="IPR025121">
    <property type="entry name" value="GTPase_HflX_N"/>
</dbReference>
<evidence type="ECO:0000256" key="6">
    <source>
        <dbReference type="HAMAP-Rule" id="MF_00900"/>
    </source>
</evidence>
<dbReference type="GO" id="GO:0046872">
    <property type="term" value="F:metal ion binding"/>
    <property type="evidence" value="ECO:0007669"/>
    <property type="project" value="UniProtKB-KW"/>
</dbReference>
<dbReference type="Proteomes" id="UP000470082">
    <property type="component" value="Unassembled WGS sequence"/>
</dbReference>
<evidence type="ECO:0000256" key="3">
    <source>
        <dbReference type="ARBA" id="ARBA00022741"/>
    </source>
</evidence>
<feature type="binding site" evidence="7">
    <location>
        <begin position="198"/>
        <end position="205"/>
    </location>
    <ligand>
        <name>GTP</name>
        <dbReference type="ChEBI" id="CHEBI:37565"/>
    </ligand>
</feature>
<proteinExistence type="inferred from homology"/>
<evidence type="ECO:0000259" key="10">
    <source>
        <dbReference type="PROSITE" id="PS51705"/>
    </source>
</evidence>
<evidence type="ECO:0000256" key="9">
    <source>
        <dbReference type="SAM" id="Coils"/>
    </source>
</evidence>
<keyword evidence="9" id="KW-0175">Coiled coil</keyword>
<accession>A0A7X2T3Q5</accession>
<dbReference type="RefSeq" id="WP_154460478.1">
    <property type="nucleotide sequence ID" value="NZ_JBJEEW010000056.1"/>
</dbReference>
<evidence type="ECO:0000256" key="8">
    <source>
        <dbReference type="PIRSR" id="PIRSR006809-2"/>
    </source>
</evidence>
<dbReference type="PIRSF" id="PIRSF006809">
    <property type="entry name" value="GTP-binding_hflX_prd"/>
    <property type="match status" value="1"/>
</dbReference>
<keyword evidence="12" id="KW-1185">Reference proteome</keyword>
<dbReference type="InterPro" id="IPR006073">
    <property type="entry name" value="GTP-bd"/>
</dbReference>
<evidence type="ECO:0000256" key="7">
    <source>
        <dbReference type="PIRSR" id="PIRSR006809-1"/>
    </source>
</evidence>
<feature type="binding site" evidence="7">
    <location>
        <begin position="244"/>
        <end position="247"/>
    </location>
    <ligand>
        <name>GTP</name>
        <dbReference type="ChEBI" id="CHEBI:37565"/>
    </ligand>
</feature>
<feature type="binding site" evidence="8">
    <location>
        <position position="205"/>
    </location>
    <ligand>
        <name>Mg(2+)</name>
        <dbReference type="ChEBI" id="CHEBI:18420"/>
    </ligand>
</feature>
<dbReference type="EMBL" id="VUMM01000013">
    <property type="protein sequence ID" value="MSS01834.1"/>
    <property type="molecule type" value="Genomic_DNA"/>
</dbReference>
<dbReference type="Pfam" id="PF01926">
    <property type="entry name" value="MMR_HSR1"/>
    <property type="match status" value="1"/>
</dbReference>
<sequence length="400" mass="46515">MEKVLLAGVHLPEQMDFEEELEEMKQLIYACEMEVEEVWIQNLRSINKKTCINSGKIEEIRQRLIIKDLSTVVFNCDLSPSMQQTLESIWNCEVLDRTYLILQIFQKRAKTKEAFLQVEVATLQYFLPRLKGSYTHMDRQKGGNRNKGLGEKKIEIDSRTISKQIQRAKKELKNLEGQRSLQRRKRNKNEIKKVCLVGYTNTGKSSILNAMSQKQVFEKDMLFATLNTSTRKIEYNRHEFLCSDTVGFVSSLPHTLIEAFHSTLEEVKEADLLVHVMDMSSNSLENQKKVTLETLQQIHADSIPVLNVYNKCDKTDHPYPLLNSNQVYISAKEDISLLLKTIDELLFSNQILKIKIPYGNLVNEINQKCKVLKQEYKEDGICMEVEMNEKMISKYIKYLE</sequence>
<comment type="function">
    <text evidence="6">GTPase that associates with the 50S ribosomal subunit and may have a role during protein synthesis or ribosome biogenesis.</text>
</comment>
<name>A0A7X2T3Q5_9FIRM</name>